<evidence type="ECO:0000313" key="3">
    <source>
        <dbReference type="EMBL" id="SMH26645.1"/>
    </source>
</evidence>
<name>A0A1X7MPL9_9LACT</name>
<dbReference type="PANTHER" id="PTHR10093">
    <property type="entry name" value="IRON-SULFUR CLUSTER ASSEMBLY ENZYME NIFU HOMOLOG"/>
    <property type="match status" value="1"/>
</dbReference>
<evidence type="ECO:0000259" key="2">
    <source>
        <dbReference type="Pfam" id="PF01592"/>
    </source>
</evidence>
<organism evidence="3 4">
    <name type="scientific">Carnobacterium iners</name>
    <dbReference type="NCBI Taxonomy" id="1073423"/>
    <lineage>
        <taxon>Bacteria</taxon>
        <taxon>Bacillati</taxon>
        <taxon>Bacillota</taxon>
        <taxon>Bacilli</taxon>
        <taxon>Lactobacillales</taxon>
        <taxon>Carnobacteriaceae</taxon>
        <taxon>Carnobacterium</taxon>
    </lineage>
</organism>
<accession>A0A1X7MPL9</accession>
<dbReference type="FunFam" id="3.90.1010.10:FF:000002">
    <property type="entry name" value="Iron-sulfur cluster assembly scaffold protein NifU"/>
    <property type="match status" value="1"/>
</dbReference>
<dbReference type="CDD" id="cd06664">
    <property type="entry name" value="IscU_like"/>
    <property type="match status" value="1"/>
</dbReference>
<protein>
    <submittedName>
        <fullName evidence="3">Nitrogen fixation protein NifU</fullName>
    </submittedName>
</protein>
<reference evidence="3 4" key="1">
    <citation type="submission" date="2017-04" db="EMBL/GenBank/DDBJ databases">
        <authorList>
            <person name="Afonso C.L."/>
            <person name="Miller P.J."/>
            <person name="Scott M.A."/>
            <person name="Spackman E."/>
            <person name="Goraichik I."/>
            <person name="Dimitrov K.M."/>
            <person name="Suarez D.L."/>
            <person name="Swayne D.E."/>
        </authorList>
    </citation>
    <scope>NUCLEOTIDE SEQUENCE [LARGE SCALE GENOMIC DNA]</scope>
    <source>
        <strain evidence="3 4">LMG26642</strain>
    </source>
</reference>
<dbReference type="GO" id="GO:0016226">
    <property type="term" value="P:iron-sulfur cluster assembly"/>
    <property type="evidence" value="ECO:0007669"/>
    <property type="project" value="InterPro"/>
</dbReference>
<proteinExistence type="inferred from homology"/>
<dbReference type="GO" id="GO:0005506">
    <property type="term" value="F:iron ion binding"/>
    <property type="evidence" value="ECO:0007669"/>
    <property type="project" value="InterPro"/>
</dbReference>
<dbReference type="GO" id="GO:0051536">
    <property type="term" value="F:iron-sulfur cluster binding"/>
    <property type="evidence" value="ECO:0007669"/>
    <property type="project" value="InterPro"/>
</dbReference>
<dbReference type="Gene3D" id="3.90.1010.10">
    <property type="match status" value="1"/>
</dbReference>
<dbReference type="SUPFAM" id="SSF82649">
    <property type="entry name" value="SufE/NifU"/>
    <property type="match status" value="1"/>
</dbReference>
<dbReference type="Proteomes" id="UP000193435">
    <property type="component" value="Unassembled WGS sequence"/>
</dbReference>
<dbReference type="AlphaFoldDB" id="A0A1X7MPL9"/>
<dbReference type="InterPro" id="IPR002871">
    <property type="entry name" value="NIF_FeS_clus_asmbl_NifU_N"/>
</dbReference>
<comment type="similarity">
    <text evidence="1">Belongs to the NifU family.</text>
</comment>
<feature type="domain" description="NIF system FeS cluster assembly NifU N-terminal" evidence="2">
    <location>
        <begin position="10"/>
        <end position="128"/>
    </location>
</feature>
<evidence type="ECO:0000256" key="1">
    <source>
        <dbReference type="ARBA" id="ARBA00006420"/>
    </source>
</evidence>
<gene>
    <name evidence="3" type="ORF">SAMN04488700_0212</name>
</gene>
<sequence length="152" mass="16538">MALTRLDQLYRQVILDHSSHPHHHGTLEDATNQVEMNNPTCGDVIELQLNLADNRIEAIRFSGSGCTISTASASMMTDVVLGKTPKEALALVDQFSLLVQGKEPGNLDDLGDAAILSGVVKFPARIRCATLAWKGLEKALAITNEIKMNERD</sequence>
<dbReference type="RefSeq" id="WP_085558578.1">
    <property type="nucleotide sequence ID" value="NZ_FOAH01000017.1"/>
</dbReference>
<dbReference type="EMBL" id="FXBJ01000002">
    <property type="protein sequence ID" value="SMH26645.1"/>
    <property type="molecule type" value="Genomic_DNA"/>
</dbReference>
<dbReference type="STRING" id="1073423.SAMN04488700_0212"/>
<dbReference type="NCBIfam" id="TIGR01994">
    <property type="entry name" value="SUF_scaf_2"/>
    <property type="match status" value="1"/>
</dbReference>
<dbReference type="OrthoDB" id="9804157at2"/>
<keyword evidence="4" id="KW-1185">Reference proteome</keyword>
<evidence type="ECO:0000313" key="4">
    <source>
        <dbReference type="Proteomes" id="UP000193435"/>
    </source>
</evidence>
<dbReference type="Pfam" id="PF01592">
    <property type="entry name" value="NifU_N"/>
    <property type="match status" value="1"/>
</dbReference>